<reference evidence="2 3" key="1">
    <citation type="journal article" date="2019" name="bioRxiv">
        <title>Bacteria contribute to plant secondary compound degradation in a generalist herbivore system.</title>
        <authorList>
            <person name="Francoeur C.B."/>
            <person name="Khadempour L."/>
            <person name="Moreira-Soto R.D."/>
            <person name="Gotting K."/>
            <person name="Book A.J."/>
            <person name="Pinto-Tomas A.A."/>
            <person name="Keefover-Ring K."/>
            <person name="Currie C.R."/>
        </authorList>
    </citation>
    <scope>NUCLEOTIDE SEQUENCE [LARGE SCALE GENOMIC DNA]</scope>
    <source>
        <strain evidence="2">Acro-835</strain>
    </source>
</reference>
<organism evidence="2 3">
    <name type="scientific">Candidatus Pantoea multigeneris</name>
    <dbReference type="NCBI Taxonomy" id="2608357"/>
    <lineage>
        <taxon>Bacteria</taxon>
        <taxon>Pseudomonadati</taxon>
        <taxon>Pseudomonadota</taxon>
        <taxon>Gammaproteobacteria</taxon>
        <taxon>Enterobacterales</taxon>
        <taxon>Erwiniaceae</taxon>
        <taxon>Pantoea</taxon>
    </lineage>
</organism>
<dbReference type="InterPro" id="IPR006827">
    <property type="entry name" value="Lant_deHydtase_N"/>
</dbReference>
<feature type="domain" description="Lantibiotic dehydratase N-terminal" evidence="1">
    <location>
        <begin position="155"/>
        <end position="493"/>
    </location>
</feature>
<dbReference type="Pfam" id="PF04738">
    <property type="entry name" value="Lant_dehydr_N"/>
    <property type="match status" value="1"/>
</dbReference>
<name>A0ABX0R4M8_9GAMM</name>
<evidence type="ECO:0000259" key="1">
    <source>
        <dbReference type="Pfam" id="PF04738"/>
    </source>
</evidence>
<gene>
    <name evidence="2" type="ORF">F3J40_01845</name>
</gene>
<protein>
    <recommendedName>
        <fullName evidence="1">Lantibiotic dehydratase N-terminal domain-containing protein</fullName>
    </recommendedName>
</protein>
<proteinExistence type="predicted"/>
<dbReference type="RefSeq" id="WP_167012340.1">
    <property type="nucleotide sequence ID" value="NZ_VWXF01000001.1"/>
</dbReference>
<accession>A0ABX0R4M8</accession>
<comment type="caution">
    <text evidence="2">The sequence shown here is derived from an EMBL/GenBank/DDBJ whole genome shotgun (WGS) entry which is preliminary data.</text>
</comment>
<keyword evidence="3" id="KW-1185">Reference proteome</keyword>
<dbReference type="Proteomes" id="UP001515683">
    <property type="component" value="Unassembled WGS sequence"/>
</dbReference>
<dbReference type="EMBL" id="VWXF01000001">
    <property type="protein sequence ID" value="NIF20362.1"/>
    <property type="molecule type" value="Genomic_DNA"/>
</dbReference>
<sequence length="858" mass="96773">MTTSHAGIFDTQRINVQFADFSFLRLAGLSVDHASALNGNQCSEIHASLRQHQREGAQLAQMCTDKLYDVIASVQIISVRQNLLNLRRAIYNQREVDLANESLCYLRQYAPDMLRLLEKYAAIKAKIQNLQQRFCQAVEEDIEVTSGLLRQVATQPDFRQALALAAPSLVTSLNARDWNAMSRKKRHALEKSLFSFFIRATMKTSPFSSFGITAAINVAGNTPCDVNSALRTELTRHSVLNRSIVVSLREALYQSVALFERNLPLVISPGLLHESHARGRARQYQLRQGMLWAEELTVSRVPVRMLKPVLVELDTIFSPADLLARLEAHGYTVDDAKRLIRQMLRQDAIRPAIQWNAHDPAPATTLANALKQLIPELPPILPWHEITRGIALLEQQGRQFSACPADDRPACLQSIQQQWQQLHRMLDTRSRPAIRTLVFEDVKSTESVMTLSAEFIEKTGKRIARVLASCAHFSMDYLWLHQRFIQRFGIGGECHNVADFIDSAWQEFIQFSMGYNPETWQALHAMSQDIAVVNAALPLTVYCQTDARDYKEVMEGTPRVVVNLAYSRSGWQSARSTSGGDEVSLARGLNNWLKQVSGEKHPVVLSVSGESSNLQAHARLSERALCLDETAQSEADLCLSKLRIRHNPVNGLLELTDHQNLPLHLHYIGGSTPMAAWGPKYLLIALSEPVQIGRPGADMIIASDNPETVNQHLRHQPRLEIDNCVLIRETWWIRASWLKKRYPAKNAAERVAALLDLFEECAIPQEIYVHGQHSDFFSWEALAATSMRKPMWCRVSVASCASYLFDLARDAEWLVLREALPSPSSPSWCQQDNRTYVSEFMLEMNITRQSATDGAQDE</sequence>
<evidence type="ECO:0000313" key="2">
    <source>
        <dbReference type="EMBL" id="NIF20362.1"/>
    </source>
</evidence>
<evidence type="ECO:0000313" key="3">
    <source>
        <dbReference type="Proteomes" id="UP001515683"/>
    </source>
</evidence>